<feature type="domain" description="Apple" evidence="24">
    <location>
        <begin position="235"/>
        <end position="324"/>
    </location>
</feature>
<dbReference type="Pfam" id="PF08276">
    <property type="entry name" value="PAN_2"/>
    <property type="match status" value="1"/>
</dbReference>
<evidence type="ECO:0000256" key="15">
    <source>
        <dbReference type="ARBA" id="ARBA00023170"/>
    </source>
</evidence>
<sequence length="716" mass="81035">MLQDVNGSKVWTTNTTGKSVVGMNLTDSGNLVLFDVNGSVVWQSFDYPTDCLLPGQRLFQGQQLIPSVSSTNLTAQKGLFSLQVTDEGLFAYVGSNPPQIYYERTGFDSYENGELKFIRFLNGSLSFFFSFDEPGDRDTYIQIPFASSAQYMKFMPDGHLKVFESKEGWPEVSDLLTNGRYGNCIYPLACGRNAICSNNQQCSCPVSNPHTIDYFRAVNDRLPNLGCSAVTPLTCNAIQDHVFISLQNVTYYDYSVHSTTEHYDYSTTYMENVSMERCKQACLNNCSCKAAFFQYYLNASSGACFLPSEIFTMKTIDPYYNTIAFIKVQRPPSSMSQKPKKKNRPIAIILTSIIGSSLFLLVVVGFITFLNRKLRSDAQMEEEYIDAVPGLPTRFTYEELKTATENFCKKLGQGGFGSVYEGTLEDDSKIAVKRLDGLGHVNKSFLAEVESIGSIHHMNLVRLRGFCASKSQRFLVYDFMSNGSLDRWIYHGNLQHVLEWQCRKKIILDIAKGLSYLHEECMQKIIHLDIKPQNILLDKDFNAKVSDFGLSKLINRDQSQVMTRMRGTPGYMAPEWLSSVITEKVDVYSFGIVLLEILCGRKNFDRSRPEESWHLLGVFQQCWEQGTLLDIVDKHSEDMQTHGSEVVEMMKVAAWCLQTNFTRRPSMSSVVMVLEGRMNVESNLDYNFTDPRLQNTAVEHKKDMTPLLASVLSGPR</sequence>
<protein>
    <recommendedName>
        <fullName evidence="19">Receptor-like serine/threonine-protein kinase</fullName>
        <ecNumber evidence="19">2.7.11.1</ecNumber>
    </recommendedName>
</protein>
<reference evidence="26" key="1">
    <citation type="journal article" date="2017" name="Nature">
        <title>The sunflower genome provides insights into oil metabolism, flowering and Asterid evolution.</title>
        <authorList>
            <person name="Badouin H."/>
            <person name="Gouzy J."/>
            <person name="Grassa C.J."/>
            <person name="Murat F."/>
            <person name="Staton S.E."/>
            <person name="Cottret L."/>
            <person name="Lelandais-Briere C."/>
            <person name="Owens G.L."/>
            <person name="Carrere S."/>
            <person name="Mayjonade B."/>
            <person name="Legrand L."/>
            <person name="Gill N."/>
            <person name="Kane N.C."/>
            <person name="Bowers J.E."/>
            <person name="Hubner S."/>
            <person name="Bellec A."/>
            <person name="Berard A."/>
            <person name="Berges H."/>
            <person name="Blanchet N."/>
            <person name="Boniface M.C."/>
            <person name="Brunel D."/>
            <person name="Catrice O."/>
            <person name="Chaidir N."/>
            <person name="Claudel C."/>
            <person name="Donnadieu C."/>
            <person name="Faraut T."/>
            <person name="Fievet G."/>
            <person name="Helmstetter N."/>
            <person name="King M."/>
            <person name="Knapp S.J."/>
            <person name="Lai Z."/>
            <person name="Le Paslier M.C."/>
            <person name="Lippi Y."/>
            <person name="Lorenzon L."/>
            <person name="Mandel J.R."/>
            <person name="Marage G."/>
            <person name="Marchand G."/>
            <person name="Marquand E."/>
            <person name="Bret-Mestries E."/>
            <person name="Morien E."/>
            <person name="Nambeesan S."/>
            <person name="Nguyen T."/>
            <person name="Pegot-Espagnet P."/>
            <person name="Pouilly N."/>
            <person name="Raftis F."/>
            <person name="Sallet E."/>
            <person name="Schiex T."/>
            <person name="Thomas J."/>
            <person name="Vandecasteele C."/>
            <person name="Vares D."/>
            <person name="Vear F."/>
            <person name="Vautrin S."/>
            <person name="Crespi M."/>
            <person name="Mangin B."/>
            <person name="Burke J.M."/>
            <person name="Salse J."/>
            <person name="Munos S."/>
            <person name="Vincourt P."/>
            <person name="Rieseberg L.H."/>
            <person name="Langlade N.B."/>
        </authorList>
    </citation>
    <scope>NUCLEOTIDE SEQUENCE [LARGE SCALE GENOMIC DNA]</scope>
    <source>
        <strain evidence="26">cv. SF193</strain>
    </source>
</reference>
<feature type="domain" description="Bulb-type lectin" evidence="23">
    <location>
        <begin position="1"/>
        <end position="46"/>
    </location>
</feature>
<evidence type="ECO:0000256" key="17">
    <source>
        <dbReference type="ARBA" id="ARBA00047899"/>
    </source>
</evidence>
<dbReference type="PROSITE" id="PS50948">
    <property type="entry name" value="PAN"/>
    <property type="match status" value="1"/>
</dbReference>
<evidence type="ECO:0000313" key="26">
    <source>
        <dbReference type="Proteomes" id="UP000215914"/>
    </source>
</evidence>
<keyword evidence="26" id="KW-1185">Reference proteome</keyword>
<keyword evidence="14" id="KW-1015">Disulfide bond</keyword>
<dbReference type="InterPro" id="IPR011009">
    <property type="entry name" value="Kinase-like_dom_sf"/>
</dbReference>
<evidence type="ECO:0000256" key="1">
    <source>
        <dbReference type="ARBA" id="ARBA00004479"/>
    </source>
</evidence>
<name>A0A251SMN4_HELAN</name>
<evidence type="ECO:0000259" key="24">
    <source>
        <dbReference type="PROSITE" id="PS50948"/>
    </source>
</evidence>
<evidence type="ECO:0000256" key="20">
    <source>
        <dbReference type="PROSITE-ProRule" id="PRU10141"/>
    </source>
</evidence>
<keyword evidence="2 19" id="KW-0723">Serine/threonine-protein kinase</keyword>
<evidence type="ECO:0000256" key="13">
    <source>
        <dbReference type="ARBA" id="ARBA00023136"/>
    </source>
</evidence>
<feature type="transmembrane region" description="Helical" evidence="21">
    <location>
        <begin position="346"/>
        <end position="370"/>
    </location>
</feature>
<evidence type="ECO:0000256" key="14">
    <source>
        <dbReference type="ARBA" id="ARBA00023157"/>
    </source>
</evidence>
<evidence type="ECO:0000256" key="5">
    <source>
        <dbReference type="ARBA" id="ARBA00022679"/>
    </source>
</evidence>
<dbReference type="GO" id="GO:0016020">
    <property type="term" value="C:membrane"/>
    <property type="evidence" value="ECO:0007669"/>
    <property type="project" value="UniProtKB-SubCell"/>
</dbReference>
<keyword evidence="16" id="KW-0325">Glycoprotein</keyword>
<dbReference type="CDD" id="cd01098">
    <property type="entry name" value="PAN_AP_plant"/>
    <property type="match status" value="1"/>
</dbReference>
<dbReference type="SUPFAM" id="SSF56112">
    <property type="entry name" value="Protein kinase-like (PK-like)"/>
    <property type="match status" value="1"/>
</dbReference>
<dbReference type="GO" id="GO:0106310">
    <property type="term" value="F:protein serine kinase activity"/>
    <property type="evidence" value="ECO:0007669"/>
    <property type="project" value="RHEA"/>
</dbReference>
<keyword evidence="7" id="KW-0732">Signal</keyword>
<evidence type="ECO:0000256" key="6">
    <source>
        <dbReference type="ARBA" id="ARBA00022692"/>
    </source>
</evidence>
<keyword evidence="5 19" id="KW-0808">Transferase</keyword>
<dbReference type="InterPro" id="IPR036426">
    <property type="entry name" value="Bulb-type_lectin_dom_sf"/>
</dbReference>
<keyword evidence="15" id="KW-0675">Receptor</keyword>
<dbReference type="EMBL" id="CM007902">
    <property type="protein sequence ID" value="OTG00117.1"/>
    <property type="molecule type" value="Genomic_DNA"/>
</dbReference>
<dbReference type="FunFam" id="1.10.510.10:FF:000248">
    <property type="entry name" value="S-receptor-like kinase 5"/>
    <property type="match status" value="1"/>
</dbReference>
<dbReference type="Pfam" id="PF00069">
    <property type="entry name" value="Pkinase"/>
    <property type="match status" value="1"/>
</dbReference>
<dbReference type="EC" id="2.7.11.1" evidence="19"/>
<keyword evidence="10 19" id="KW-0418">Kinase</keyword>
<dbReference type="SMART" id="SM00220">
    <property type="entry name" value="S_TKc"/>
    <property type="match status" value="1"/>
</dbReference>
<dbReference type="InterPro" id="IPR051343">
    <property type="entry name" value="G-type_lectin_kinases/EP1-like"/>
</dbReference>
<evidence type="ECO:0000256" key="2">
    <source>
        <dbReference type="ARBA" id="ARBA00022527"/>
    </source>
</evidence>
<dbReference type="Gene3D" id="3.30.200.20">
    <property type="entry name" value="Phosphorylase Kinase, domain 1"/>
    <property type="match status" value="1"/>
</dbReference>
<evidence type="ECO:0000256" key="10">
    <source>
        <dbReference type="ARBA" id="ARBA00022777"/>
    </source>
</evidence>
<dbReference type="SUPFAM" id="SSF51110">
    <property type="entry name" value="alpha-D-mannose-specific plant lectins"/>
    <property type="match status" value="1"/>
</dbReference>
<gene>
    <name evidence="25" type="ORF">HannXRQ_Chr13g0387371</name>
</gene>
<dbReference type="PROSITE" id="PS00107">
    <property type="entry name" value="PROTEIN_KINASE_ATP"/>
    <property type="match status" value="1"/>
</dbReference>
<comment type="subcellular location">
    <subcellularLocation>
        <location evidence="1">Membrane</location>
        <topology evidence="1">Single-pass type I membrane protein</topology>
    </subcellularLocation>
</comment>
<evidence type="ECO:0000313" key="25">
    <source>
        <dbReference type="EMBL" id="OTG00117.1"/>
    </source>
</evidence>
<dbReference type="Gene3D" id="2.90.10.10">
    <property type="entry name" value="Bulb-type lectin domain"/>
    <property type="match status" value="1"/>
</dbReference>
<dbReference type="GO" id="GO:0030246">
    <property type="term" value="F:carbohydrate binding"/>
    <property type="evidence" value="ECO:0007669"/>
    <property type="project" value="UniProtKB-KW"/>
</dbReference>
<dbReference type="PROSITE" id="PS50927">
    <property type="entry name" value="BULB_LECTIN"/>
    <property type="match status" value="1"/>
</dbReference>
<dbReference type="InterPro" id="IPR017441">
    <property type="entry name" value="Protein_kinase_ATP_BS"/>
</dbReference>
<dbReference type="PANTHER" id="PTHR47976">
    <property type="entry name" value="G-TYPE LECTIN S-RECEPTOR-LIKE SERINE/THREONINE-PROTEIN KINASE SD2-5"/>
    <property type="match status" value="1"/>
</dbReference>
<evidence type="ECO:0000256" key="12">
    <source>
        <dbReference type="ARBA" id="ARBA00022989"/>
    </source>
</evidence>
<keyword evidence="6 21" id="KW-0812">Transmembrane</keyword>
<keyword evidence="9 19" id="KW-0547">Nucleotide-binding</keyword>
<dbReference type="CDD" id="cd14066">
    <property type="entry name" value="STKc_IRAK"/>
    <property type="match status" value="1"/>
</dbReference>
<keyword evidence="13 21" id="KW-0472">Membrane</keyword>
<dbReference type="InterPro" id="IPR024171">
    <property type="entry name" value="SRK-like_kinase"/>
</dbReference>
<comment type="catalytic activity">
    <reaction evidence="17 19">
        <text>L-threonyl-[protein] + ATP = O-phospho-L-threonyl-[protein] + ADP + H(+)</text>
        <dbReference type="Rhea" id="RHEA:46608"/>
        <dbReference type="Rhea" id="RHEA-COMP:11060"/>
        <dbReference type="Rhea" id="RHEA-COMP:11605"/>
        <dbReference type="ChEBI" id="CHEBI:15378"/>
        <dbReference type="ChEBI" id="CHEBI:30013"/>
        <dbReference type="ChEBI" id="CHEBI:30616"/>
        <dbReference type="ChEBI" id="CHEBI:61977"/>
        <dbReference type="ChEBI" id="CHEBI:456216"/>
        <dbReference type="EC" id="2.7.11.1"/>
    </reaction>
</comment>
<evidence type="ECO:0000256" key="3">
    <source>
        <dbReference type="ARBA" id="ARBA00022536"/>
    </source>
</evidence>
<dbReference type="InParanoid" id="A0A251SMN4"/>
<dbReference type="GO" id="GO:0004672">
    <property type="term" value="F:protein kinase activity"/>
    <property type="evidence" value="ECO:0000318"/>
    <property type="project" value="GO_Central"/>
</dbReference>
<feature type="binding site" evidence="20">
    <location>
        <position position="433"/>
    </location>
    <ligand>
        <name>ATP</name>
        <dbReference type="ChEBI" id="CHEBI:30616"/>
    </ligand>
</feature>
<keyword evidence="8 25" id="KW-0430">Lectin</keyword>
<evidence type="ECO:0000256" key="18">
    <source>
        <dbReference type="ARBA" id="ARBA00048679"/>
    </source>
</evidence>
<dbReference type="AlphaFoldDB" id="A0A251SMN4"/>
<comment type="similarity">
    <text evidence="19">Belongs to the protein kinase superfamily. Ser/Thr protein kinase family.</text>
</comment>
<evidence type="ECO:0000256" key="19">
    <source>
        <dbReference type="PIRNR" id="PIRNR000641"/>
    </source>
</evidence>
<keyword evidence="11 19" id="KW-0067">ATP-binding</keyword>
<comment type="catalytic activity">
    <reaction evidence="18 19">
        <text>L-seryl-[protein] + ATP = O-phospho-L-seryl-[protein] + ADP + H(+)</text>
        <dbReference type="Rhea" id="RHEA:17989"/>
        <dbReference type="Rhea" id="RHEA-COMP:9863"/>
        <dbReference type="Rhea" id="RHEA-COMP:11604"/>
        <dbReference type="ChEBI" id="CHEBI:15378"/>
        <dbReference type="ChEBI" id="CHEBI:29999"/>
        <dbReference type="ChEBI" id="CHEBI:30616"/>
        <dbReference type="ChEBI" id="CHEBI:83421"/>
        <dbReference type="ChEBI" id="CHEBI:456216"/>
        <dbReference type="EC" id="2.7.11.1"/>
    </reaction>
</comment>
<dbReference type="Gene3D" id="1.10.510.10">
    <property type="entry name" value="Transferase(Phosphotransferase) domain 1"/>
    <property type="match status" value="1"/>
</dbReference>
<dbReference type="OMA" id="ERLSECT"/>
<dbReference type="InterPro" id="IPR003609">
    <property type="entry name" value="Pan_app"/>
</dbReference>
<evidence type="ECO:0000256" key="8">
    <source>
        <dbReference type="ARBA" id="ARBA00022734"/>
    </source>
</evidence>
<dbReference type="PANTHER" id="PTHR47976:SF30">
    <property type="entry name" value="RECEPTOR-LIKE SERINE_THREONINE-PROTEIN KINASE"/>
    <property type="match status" value="1"/>
</dbReference>
<keyword evidence="12 21" id="KW-1133">Transmembrane helix</keyword>
<dbReference type="PIRSF" id="PIRSF000641">
    <property type="entry name" value="SRK"/>
    <property type="match status" value="1"/>
</dbReference>
<keyword evidence="4" id="KW-0597">Phosphoprotein</keyword>
<dbReference type="PROSITE" id="PS00108">
    <property type="entry name" value="PROTEIN_KINASE_ST"/>
    <property type="match status" value="1"/>
</dbReference>
<dbReference type="InterPro" id="IPR008271">
    <property type="entry name" value="Ser/Thr_kinase_AS"/>
</dbReference>
<dbReference type="InterPro" id="IPR000719">
    <property type="entry name" value="Prot_kinase_dom"/>
</dbReference>
<feature type="domain" description="Protein kinase" evidence="22">
    <location>
        <begin position="405"/>
        <end position="678"/>
    </location>
</feature>
<dbReference type="FunFam" id="3.30.200.20:FF:000178">
    <property type="entry name" value="serine/threonine-protein kinase PBS1-like"/>
    <property type="match status" value="1"/>
</dbReference>
<accession>A0A251SMN4</accession>
<dbReference type="GO" id="GO:0005524">
    <property type="term" value="F:ATP binding"/>
    <property type="evidence" value="ECO:0007669"/>
    <property type="project" value="UniProtKB-UniRule"/>
</dbReference>
<dbReference type="PROSITE" id="PS50011">
    <property type="entry name" value="PROTEIN_KINASE_DOM"/>
    <property type="match status" value="1"/>
</dbReference>
<evidence type="ECO:0000256" key="9">
    <source>
        <dbReference type="ARBA" id="ARBA00022741"/>
    </source>
</evidence>
<evidence type="ECO:0000256" key="16">
    <source>
        <dbReference type="ARBA" id="ARBA00023180"/>
    </source>
</evidence>
<evidence type="ECO:0000256" key="21">
    <source>
        <dbReference type="SAM" id="Phobius"/>
    </source>
</evidence>
<dbReference type="InterPro" id="IPR001480">
    <property type="entry name" value="Bulb-type_lectin_dom"/>
</dbReference>
<evidence type="ECO:0000256" key="4">
    <source>
        <dbReference type="ARBA" id="ARBA00022553"/>
    </source>
</evidence>
<dbReference type="Pfam" id="PF01453">
    <property type="entry name" value="B_lectin"/>
    <property type="match status" value="1"/>
</dbReference>
<evidence type="ECO:0000259" key="22">
    <source>
        <dbReference type="PROSITE" id="PS50011"/>
    </source>
</evidence>
<dbReference type="Proteomes" id="UP000215914">
    <property type="component" value="Chromosome 13"/>
</dbReference>
<dbReference type="GO" id="GO:0004674">
    <property type="term" value="F:protein serine/threonine kinase activity"/>
    <property type="evidence" value="ECO:0007669"/>
    <property type="project" value="UniProtKB-KW"/>
</dbReference>
<organism evidence="25 26">
    <name type="scientific">Helianthus annuus</name>
    <name type="common">Common sunflower</name>
    <dbReference type="NCBI Taxonomy" id="4232"/>
    <lineage>
        <taxon>Eukaryota</taxon>
        <taxon>Viridiplantae</taxon>
        <taxon>Streptophyta</taxon>
        <taxon>Embryophyta</taxon>
        <taxon>Tracheophyta</taxon>
        <taxon>Spermatophyta</taxon>
        <taxon>Magnoliopsida</taxon>
        <taxon>eudicotyledons</taxon>
        <taxon>Gunneridae</taxon>
        <taxon>Pentapetalae</taxon>
        <taxon>asterids</taxon>
        <taxon>campanulids</taxon>
        <taxon>Asterales</taxon>
        <taxon>Asteraceae</taxon>
        <taxon>Asteroideae</taxon>
        <taxon>Heliantheae alliance</taxon>
        <taxon>Heliantheae</taxon>
        <taxon>Helianthus</taxon>
    </lineage>
</organism>
<evidence type="ECO:0000259" key="23">
    <source>
        <dbReference type="PROSITE" id="PS50927"/>
    </source>
</evidence>
<keyword evidence="3" id="KW-0245">EGF-like domain</keyword>
<proteinExistence type="inferred from homology"/>
<evidence type="ECO:0000256" key="11">
    <source>
        <dbReference type="ARBA" id="ARBA00022840"/>
    </source>
</evidence>
<evidence type="ECO:0000256" key="7">
    <source>
        <dbReference type="ARBA" id="ARBA00022729"/>
    </source>
</evidence>